<dbReference type="RefSeq" id="WP_188401359.1">
    <property type="nucleotide sequence ID" value="NZ_BMCE01000001.1"/>
</dbReference>
<accession>A0ABS2ZIA7</accession>
<comment type="catalytic activity">
    <reaction evidence="5">
        <text>N-acetyl-L-glutamate 5-semialdehyde + phosphate + NADP(+) = N-acetyl-L-glutamyl 5-phosphate + NADPH + H(+)</text>
        <dbReference type="Rhea" id="RHEA:21588"/>
        <dbReference type="ChEBI" id="CHEBI:15378"/>
        <dbReference type="ChEBI" id="CHEBI:29123"/>
        <dbReference type="ChEBI" id="CHEBI:43474"/>
        <dbReference type="ChEBI" id="CHEBI:57783"/>
        <dbReference type="ChEBI" id="CHEBI:57936"/>
        <dbReference type="ChEBI" id="CHEBI:58349"/>
        <dbReference type="EC" id="1.2.1.38"/>
    </reaction>
</comment>
<feature type="domain" description="Semialdehyde dehydrogenase NAD-binding" evidence="7">
    <location>
        <begin position="2"/>
        <end position="140"/>
    </location>
</feature>
<keyword evidence="9" id="KW-1185">Reference proteome</keyword>
<keyword evidence="1 5" id="KW-0055">Arginine biosynthesis</keyword>
<dbReference type="EMBL" id="JAFHKS010000044">
    <property type="protein sequence ID" value="MBN3547089.1"/>
    <property type="molecule type" value="Genomic_DNA"/>
</dbReference>
<dbReference type="CDD" id="cd23934">
    <property type="entry name" value="AGPR_1_C"/>
    <property type="match status" value="1"/>
</dbReference>
<comment type="subcellular location">
    <subcellularLocation>
        <location evidence="5">Cytoplasm</location>
    </subcellularLocation>
</comment>
<dbReference type="PROSITE" id="PS01224">
    <property type="entry name" value="ARGC"/>
    <property type="match status" value="1"/>
</dbReference>
<dbReference type="SUPFAM" id="SSF55347">
    <property type="entry name" value="Glyceraldehyde-3-phosphate dehydrogenase-like, C-terminal domain"/>
    <property type="match status" value="1"/>
</dbReference>
<name>A0ABS2ZIA7_9BACL</name>
<dbReference type="Pfam" id="PF22698">
    <property type="entry name" value="Semialdhyde_dhC_1"/>
    <property type="match status" value="1"/>
</dbReference>
<organism evidence="8 9">
    <name type="scientific">Fictibacillus barbaricus</name>
    <dbReference type="NCBI Taxonomy" id="182136"/>
    <lineage>
        <taxon>Bacteria</taxon>
        <taxon>Bacillati</taxon>
        <taxon>Bacillota</taxon>
        <taxon>Bacilli</taxon>
        <taxon>Bacillales</taxon>
        <taxon>Fictibacillaceae</taxon>
        <taxon>Fictibacillus</taxon>
    </lineage>
</organism>
<dbReference type="InterPro" id="IPR000534">
    <property type="entry name" value="Semialdehyde_DH_NAD-bd"/>
</dbReference>
<gene>
    <name evidence="5" type="primary">argC</name>
    <name evidence="8" type="ORF">JYA64_17405</name>
</gene>
<evidence type="ECO:0000256" key="5">
    <source>
        <dbReference type="HAMAP-Rule" id="MF_00150"/>
    </source>
</evidence>
<dbReference type="EC" id="1.2.1.38" evidence="5"/>
<keyword evidence="4 5" id="KW-0560">Oxidoreductase</keyword>
<dbReference type="Proteomes" id="UP001319060">
    <property type="component" value="Unassembled WGS sequence"/>
</dbReference>
<evidence type="ECO:0000256" key="2">
    <source>
        <dbReference type="ARBA" id="ARBA00022605"/>
    </source>
</evidence>
<sequence length="344" mass="38035">MKAGIIGVTGYGGLELFRLLSAHPEIDELFVFSSSKAGQELSNEVPHLYQIFNTKLRSIEQLDPGRLDVLFCSAPSGVSSELLPPLTQKNLKIIDLAGDFRINDADTYRKWYRKEPPPAPLADNAVYGLTEWNREQVKKGELIANPGCYPTATLLGLLPLLKEGILNPSSLVIDAKSGISGAGASPQSATHFSKANDSFSIYKINEHQHIPEIEQTIKTIANVDTNITFTTHLVPMTRGIMATMYAELAAGVNSQSIKEIYHECYGKKRFVRIFNEKTNLFTKQVYGSNYCDLTYAVDERTNRITVVSVIDNLIKGAAGQAVQNMNVMFDLDESEGLNQLPMFP</sequence>
<comment type="pathway">
    <text evidence="5">Amino-acid biosynthesis; L-arginine biosynthesis; N(2)-acetyl-L-ornithine from L-glutamate: step 3/4.</text>
</comment>
<keyword evidence="5" id="KW-0963">Cytoplasm</keyword>
<dbReference type="InterPro" id="IPR023013">
    <property type="entry name" value="AGPR_AS"/>
</dbReference>
<evidence type="ECO:0000256" key="3">
    <source>
        <dbReference type="ARBA" id="ARBA00022857"/>
    </source>
</evidence>
<evidence type="ECO:0000259" key="7">
    <source>
        <dbReference type="SMART" id="SM00859"/>
    </source>
</evidence>
<dbReference type="NCBIfam" id="TIGR01850">
    <property type="entry name" value="argC"/>
    <property type="match status" value="1"/>
</dbReference>
<dbReference type="PANTHER" id="PTHR32338">
    <property type="entry name" value="N-ACETYL-GAMMA-GLUTAMYL-PHOSPHATE REDUCTASE, CHLOROPLASTIC-RELATED-RELATED"/>
    <property type="match status" value="1"/>
</dbReference>
<dbReference type="InterPro" id="IPR000706">
    <property type="entry name" value="AGPR_type-1"/>
</dbReference>
<dbReference type="GO" id="GO:0003942">
    <property type="term" value="F:N-acetyl-gamma-glutamyl-phosphate reductase activity"/>
    <property type="evidence" value="ECO:0007669"/>
    <property type="project" value="UniProtKB-EC"/>
</dbReference>
<proteinExistence type="inferred from homology"/>
<dbReference type="CDD" id="cd17895">
    <property type="entry name" value="AGPR_1_N"/>
    <property type="match status" value="1"/>
</dbReference>
<evidence type="ECO:0000256" key="6">
    <source>
        <dbReference type="PROSITE-ProRule" id="PRU10010"/>
    </source>
</evidence>
<comment type="similarity">
    <text evidence="5">Belongs to the NAGSA dehydrogenase family. Type 1 subfamily.</text>
</comment>
<dbReference type="Pfam" id="PF01118">
    <property type="entry name" value="Semialdhyde_dh"/>
    <property type="match status" value="1"/>
</dbReference>
<dbReference type="InterPro" id="IPR036291">
    <property type="entry name" value="NAD(P)-bd_dom_sf"/>
</dbReference>
<dbReference type="InterPro" id="IPR050085">
    <property type="entry name" value="AGPR"/>
</dbReference>
<comment type="function">
    <text evidence="5">Catalyzes the NADPH-dependent reduction of N-acetyl-5-glutamyl phosphate to yield N-acetyl-L-glutamate 5-semialdehyde.</text>
</comment>
<dbReference type="Gene3D" id="3.30.360.10">
    <property type="entry name" value="Dihydrodipicolinate Reductase, domain 2"/>
    <property type="match status" value="1"/>
</dbReference>
<protein>
    <recommendedName>
        <fullName evidence="5">N-acetyl-gamma-glutamyl-phosphate reductase</fullName>
        <shortName evidence="5">AGPR</shortName>
        <ecNumber evidence="5">1.2.1.38</ecNumber>
    </recommendedName>
    <alternativeName>
        <fullName evidence="5">N-acetyl-glutamate semialdehyde dehydrogenase</fullName>
        <shortName evidence="5">NAGSA dehydrogenase</shortName>
    </alternativeName>
</protein>
<evidence type="ECO:0000256" key="4">
    <source>
        <dbReference type="ARBA" id="ARBA00023002"/>
    </source>
</evidence>
<evidence type="ECO:0000313" key="8">
    <source>
        <dbReference type="EMBL" id="MBN3547089.1"/>
    </source>
</evidence>
<dbReference type="InterPro" id="IPR058924">
    <property type="entry name" value="AGPR_dimerisation_dom"/>
</dbReference>
<dbReference type="Gene3D" id="3.40.50.720">
    <property type="entry name" value="NAD(P)-binding Rossmann-like Domain"/>
    <property type="match status" value="1"/>
</dbReference>
<evidence type="ECO:0000256" key="1">
    <source>
        <dbReference type="ARBA" id="ARBA00022571"/>
    </source>
</evidence>
<keyword evidence="2 5" id="KW-0028">Amino-acid biosynthesis</keyword>
<evidence type="ECO:0000313" key="9">
    <source>
        <dbReference type="Proteomes" id="UP001319060"/>
    </source>
</evidence>
<dbReference type="HAMAP" id="MF_00150">
    <property type="entry name" value="ArgC_type1"/>
    <property type="match status" value="1"/>
</dbReference>
<dbReference type="SMART" id="SM00859">
    <property type="entry name" value="Semialdhyde_dh"/>
    <property type="match status" value="1"/>
</dbReference>
<dbReference type="PANTHER" id="PTHR32338:SF10">
    <property type="entry name" value="N-ACETYL-GAMMA-GLUTAMYL-PHOSPHATE REDUCTASE, CHLOROPLASTIC-RELATED"/>
    <property type="match status" value="1"/>
</dbReference>
<keyword evidence="3 5" id="KW-0521">NADP</keyword>
<comment type="caution">
    <text evidence="8">The sequence shown here is derived from an EMBL/GenBank/DDBJ whole genome shotgun (WGS) entry which is preliminary data.</text>
</comment>
<reference evidence="8 9" key="1">
    <citation type="submission" date="2021-01" db="EMBL/GenBank/DDBJ databases">
        <title>Genome Sequencing of Type Strains.</title>
        <authorList>
            <person name="Lemaire J.F."/>
            <person name="Inderbitzin P."/>
            <person name="Collins S.B."/>
            <person name="Wespe N."/>
            <person name="Knight-Connoni V."/>
        </authorList>
    </citation>
    <scope>NUCLEOTIDE SEQUENCE [LARGE SCALE GENOMIC DNA]</scope>
    <source>
        <strain evidence="8 9">DSM 14730</strain>
    </source>
</reference>
<feature type="active site" evidence="5 6">
    <location>
        <position position="148"/>
    </location>
</feature>
<dbReference type="SUPFAM" id="SSF51735">
    <property type="entry name" value="NAD(P)-binding Rossmann-fold domains"/>
    <property type="match status" value="1"/>
</dbReference>